<evidence type="ECO:0000256" key="1">
    <source>
        <dbReference type="SAM" id="Phobius"/>
    </source>
</evidence>
<feature type="transmembrane region" description="Helical" evidence="1">
    <location>
        <begin position="70"/>
        <end position="90"/>
    </location>
</feature>
<feature type="transmembrane region" description="Helical" evidence="1">
    <location>
        <begin position="167"/>
        <end position="187"/>
    </location>
</feature>
<dbReference type="AlphaFoldDB" id="A0A812IKE7"/>
<keyword evidence="1" id="KW-0472">Membrane</keyword>
<accession>A0A812IKE7</accession>
<dbReference type="Proteomes" id="UP000604046">
    <property type="component" value="Unassembled WGS sequence"/>
</dbReference>
<name>A0A812IKE7_9DINO</name>
<sequence length="250" mass="27453">MQGFGCFRLSQGLELLQKRGKSLVQQALPHVEALGQIIQATRNETYREAFAQLSKSVQDFHLVSSAPLRATAAVCGLLPSLVAVGLPFLANRGLIEAVAAAVFWLVIRPAAAMLEASWWLLVPGAVPTAVRGFTLGLIPEAMVMAAHFYWCWGLFELVCRRRPAAQRLLAVACLTFVLLPVTLAQVFLDHLQPRQACLCALVGDLLGLLFFLALRTPPCWRIICALPKDQAYLWGKELYRCIGTNDDPQG</sequence>
<feature type="transmembrane region" description="Helical" evidence="1">
    <location>
        <begin position="97"/>
        <end position="121"/>
    </location>
</feature>
<feature type="transmembrane region" description="Helical" evidence="1">
    <location>
        <begin position="133"/>
        <end position="155"/>
    </location>
</feature>
<proteinExistence type="predicted"/>
<evidence type="ECO:0000313" key="2">
    <source>
        <dbReference type="EMBL" id="CAE7036108.1"/>
    </source>
</evidence>
<comment type="caution">
    <text evidence="2">The sequence shown here is derived from an EMBL/GenBank/DDBJ whole genome shotgun (WGS) entry which is preliminary data.</text>
</comment>
<keyword evidence="1" id="KW-0812">Transmembrane</keyword>
<organism evidence="2 3">
    <name type="scientific">Symbiodinium natans</name>
    <dbReference type="NCBI Taxonomy" id="878477"/>
    <lineage>
        <taxon>Eukaryota</taxon>
        <taxon>Sar</taxon>
        <taxon>Alveolata</taxon>
        <taxon>Dinophyceae</taxon>
        <taxon>Suessiales</taxon>
        <taxon>Symbiodiniaceae</taxon>
        <taxon>Symbiodinium</taxon>
    </lineage>
</organism>
<reference evidence="2" key="1">
    <citation type="submission" date="2021-02" db="EMBL/GenBank/DDBJ databases">
        <authorList>
            <person name="Dougan E. K."/>
            <person name="Rhodes N."/>
            <person name="Thang M."/>
            <person name="Chan C."/>
        </authorList>
    </citation>
    <scope>NUCLEOTIDE SEQUENCE</scope>
</reference>
<gene>
    <name evidence="2" type="ORF">SNAT2548_LOCUS4379</name>
</gene>
<dbReference type="OrthoDB" id="427499at2759"/>
<protein>
    <submittedName>
        <fullName evidence="2">Uncharacterized protein</fullName>
    </submittedName>
</protein>
<feature type="transmembrane region" description="Helical" evidence="1">
    <location>
        <begin position="193"/>
        <end position="214"/>
    </location>
</feature>
<keyword evidence="3" id="KW-1185">Reference proteome</keyword>
<keyword evidence="1" id="KW-1133">Transmembrane helix</keyword>
<dbReference type="EMBL" id="CAJNDS010000269">
    <property type="protein sequence ID" value="CAE7036108.1"/>
    <property type="molecule type" value="Genomic_DNA"/>
</dbReference>
<evidence type="ECO:0000313" key="3">
    <source>
        <dbReference type="Proteomes" id="UP000604046"/>
    </source>
</evidence>